<evidence type="ECO:0000256" key="3">
    <source>
        <dbReference type="ARBA" id="ARBA00022989"/>
    </source>
</evidence>
<dbReference type="GO" id="GO:0035556">
    <property type="term" value="P:intracellular signal transduction"/>
    <property type="evidence" value="ECO:0007669"/>
    <property type="project" value="InterPro"/>
</dbReference>
<feature type="chain" id="PRO_5004580200" description="DEP domain-containing protein" evidence="7">
    <location>
        <begin position="22"/>
        <end position="829"/>
    </location>
</feature>
<feature type="transmembrane region" description="Helical" evidence="6">
    <location>
        <begin position="515"/>
        <end position="534"/>
    </location>
</feature>
<dbReference type="eggNOG" id="ENOG502QQ69">
    <property type="taxonomic scope" value="Eukaryota"/>
</dbReference>
<feature type="transmembrane region" description="Helical" evidence="6">
    <location>
        <begin position="339"/>
        <end position="359"/>
    </location>
</feature>
<feature type="transmembrane region" description="Helical" evidence="6">
    <location>
        <begin position="93"/>
        <end position="114"/>
    </location>
</feature>
<dbReference type="GO" id="GO:0016020">
    <property type="term" value="C:membrane"/>
    <property type="evidence" value="ECO:0007669"/>
    <property type="project" value="UniProtKB-SubCell"/>
</dbReference>
<feature type="transmembrane region" description="Helical" evidence="6">
    <location>
        <begin position="375"/>
        <end position="396"/>
    </location>
</feature>
<sequence>MFAWFLYRSLIIAKMLTPVTQNSSTGSDDALQMVSILFQCFAAIILGYVSGRLSIISEDQSKGITNFVSYFSLPALIFISLAKCDLSQIDWYFVASVFIAKVVIFVLVVVITLLTTRPCHLGKAGLYGMLVTQSNDFAIGYPILSSLYANSQPHFADYLYVIAPLQLLFINPCGLFLLELYKYRQSIANSSASPSNAFIIIGKVLKNTLTNPIVVMTIGGVIWNFTFGNTVPSMLNGLLQSFANAFSSTSLFLLGLNIVQESGLIGNSSKIVVPCTLSAVKLFVLPLVLRLIARYLVRGTETYVFTMTNFAFLYGVIPCAPTAVIFALIYNIGSWVTSYALIVSTVISAPLLFVSSSMIRYSDYTPEQVTHDLCLTIYIISLIAIPCAIWTLIIFVCGRKWTSVTHRITFGLLLTQLIVAIGGYLMPHDSVVIKFRYFVPVFGIFASRIWTSLLALTIALLRKKSLCYVLRAQNYFFGGAFFFTFILTAALYLVAPFSSQSSIDPYFKFGTYQTIPTLAVTIVSIIITGSAVILQQRDNAAANMYERLNSTVESSIDSGRESPVREVSQENLPSHSRDPDTVSIEDLMNSTIIEQSCQGSQCTEIHRRKSCLKYLQQYANNTQAEMIPVPGERLTVSFQKHIQRTSHVSLLLILLLSMVIDLAVTISKAFNEKFTGIHVELVSLDIFLVYGQAISTFVLFGLDVSPLIDVWRRFYFYFSRRNEQDDESVSDESYQIHHQFSTYHLDKCAKDICFFISSGGNEIFVFKGCDLVTWLIRSGLVLNRKSGRNYASHLLRSHLIKSIENHNYYLDTSSFYQFLKSSRSSSIGP</sequence>
<feature type="transmembrane region" description="Helical" evidence="6">
    <location>
        <begin position="437"/>
        <end position="462"/>
    </location>
</feature>
<organism evidence="9 10">
    <name type="scientific">Tetranychus urticae</name>
    <name type="common">Two-spotted spider mite</name>
    <dbReference type="NCBI Taxonomy" id="32264"/>
    <lineage>
        <taxon>Eukaryota</taxon>
        <taxon>Metazoa</taxon>
        <taxon>Ecdysozoa</taxon>
        <taxon>Arthropoda</taxon>
        <taxon>Chelicerata</taxon>
        <taxon>Arachnida</taxon>
        <taxon>Acari</taxon>
        <taxon>Acariformes</taxon>
        <taxon>Trombidiformes</taxon>
        <taxon>Prostigmata</taxon>
        <taxon>Eleutherengona</taxon>
        <taxon>Raphignathae</taxon>
        <taxon>Tetranychoidea</taxon>
        <taxon>Tetranychidae</taxon>
        <taxon>Tetranychus</taxon>
    </lineage>
</organism>
<feature type="transmembrane region" description="Helical" evidence="6">
    <location>
        <begin position="30"/>
        <end position="51"/>
    </location>
</feature>
<keyword evidence="3 6" id="KW-1133">Transmembrane helix</keyword>
<feature type="transmembrane region" description="Helical" evidence="6">
    <location>
        <begin position="238"/>
        <end position="259"/>
    </location>
</feature>
<feature type="transmembrane region" description="Helical" evidence="6">
    <location>
        <begin position="126"/>
        <end position="146"/>
    </location>
</feature>
<dbReference type="InterPro" id="IPR004776">
    <property type="entry name" value="Mem_transp_PIN-like"/>
</dbReference>
<feature type="transmembrane region" description="Helical" evidence="6">
    <location>
        <begin position="648"/>
        <end position="667"/>
    </location>
</feature>
<evidence type="ECO:0000256" key="7">
    <source>
        <dbReference type="SAM" id="SignalP"/>
    </source>
</evidence>
<evidence type="ECO:0000313" key="10">
    <source>
        <dbReference type="Proteomes" id="UP000015104"/>
    </source>
</evidence>
<dbReference type="Gene3D" id="1.10.10.10">
    <property type="entry name" value="Winged helix-like DNA-binding domain superfamily/Winged helix DNA-binding domain"/>
    <property type="match status" value="1"/>
</dbReference>
<feature type="transmembrane region" description="Helical" evidence="6">
    <location>
        <begin position="63"/>
        <end position="81"/>
    </location>
</feature>
<evidence type="ECO:0000313" key="9">
    <source>
        <dbReference type="EnsemblMetazoa" id="tetur04g01200.1"/>
    </source>
</evidence>
<dbReference type="Proteomes" id="UP000015104">
    <property type="component" value="Unassembled WGS sequence"/>
</dbReference>
<proteinExistence type="predicted"/>
<evidence type="ECO:0000256" key="6">
    <source>
        <dbReference type="SAM" id="Phobius"/>
    </source>
</evidence>
<reference evidence="10" key="1">
    <citation type="submission" date="2011-08" db="EMBL/GenBank/DDBJ databases">
        <authorList>
            <person name="Rombauts S."/>
        </authorList>
    </citation>
    <scope>NUCLEOTIDE SEQUENCE</scope>
    <source>
        <strain evidence="10">London</strain>
    </source>
</reference>
<dbReference type="InterPro" id="IPR036388">
    <property type="entry name" value="WH-like_DNA-bd_sf"/>
</dbReference>
<reference evidence="9" key="2">
    <citation type="submission" date="2015-06" db="UniProtKB">
        <authorList>
            <consortium name="EnsemblMetazoa"/>
        </authorList>
    </citation>
    <scope>IDENTIFICATION</scope>
</reference>
<feature type="transmembrane region" description="Helical" evidence="6">
    <location>
        <begin position="158"/>
        <end position="178"/>
    </location>
</feature>
<feature type="transmembrane region" description="Helical" evidence="6">
    <location>
        <begin position="271"/>
        <end position="292"/>
    </location>
</feature>
<feature type="transmembrane region" description="Helical" evidence="6">
    <location>
        <begin position="687"/>
        <end position="711"/>
    </location>
</feature>
<dbReference type="InterPro" id="IPR000591">
    <property type="entry name" value="DEP_dom"/>
</dbReference>
<dbReference type="PANTHER" id="PTHR22829:SF5">
    <property type="entry name" value="INTEGRAL MEMBRANE PROTEIN GPR155"/>
    <property type="match status" value="1"/>
</dbReference>
<feature type="domain" description="DEP" evidence="8">
    <location>
        <begin position="765"/>
        <end position="820"/>
    </location>
</feature>
<dbReference type="HOGENOM" id="CLU_018490_0_0_1"/>
<dbReference type="PROSITE" id="PS50186">
    <property type="entry name" value="DEP"/>
    <property type="match status" value="1"/>
</dbReference>
<protein>
    <recommendedName>
        <fullName evidence="8">DEP domain-containing protein</fullName>
    </recommendedName>
</protein>
<feature type="transmembrane region" description="Helical" evidence="6">
    <location>
        <begin position="312"/>
        <end position="332"/>
    </location>
</feature>
<evidence type="ECO:0000256" key="2">
    <source>
        <dbReference type="ARBA" id="ARBA00022692"/>
    </source>
</evidence>
<feature type="transmembrane region" description="Helical" evidence="6">
    <location>
        <begin position="408"/>
        <end position="425"/>
    </location>
</feature>
<dbReference type="EMBL" id="CAEY01001352">
    <property type="status" value="NOT_ANNOTATED_CDS"/>
    <property type="molecule type" value="Genomic_DNA"/>
</dbReference>
<keyword evidence="2 6" id="KW-0812">Transmembrane</keyword>
<feature type="compositionally biased region" description="Basic and acidic residues" evidence="5">
    <location>
        <begin position="558"/>
        <end position="568"/>
    </location>
</feature>
<feature type="transmembrane region" description="Helical" evidence="6">
    <location>
        <begin position="474"/>
        <end position="495"/>
    </location>
</feature>
<accession>T1K1F4</accession>
<dbReference type="SUPFAM" id="SSF46785">
    <property type="entry name" value="Winged helix' DNA-binding domain"/>
    <property type="match status" value="1"/>
</dbReference>
<evidence type="ECO:0000256" key="5">
    <source>
        <dbReference type="SAM" id="MobiDB-lite"/>
    </source>
</evidence>
<dbReference type="Pfam" id="PF03547">
    <property type="entry name" value="Mem_trans"/>
    <property type="match status" value="1"/>
</dbReference>
<evidence type="ECO:0000256" key="1">
    <source>
        <dbReference type="ARBA" id="ARBA00004141"/>
    </source>
</evidence>
<dbReference type="InterPro" id="IPR051832">
    <property type="entry name" value="mTOR-Rac_regulators"/>
</dbReference>
<dbReference type="InterPro" id="IPR036390">
    <property type="entry name" value="WH_DNA-bd_sf"/>
</dbReference>
<feature type="signal peptide" evidence="7">
    <location>
        <begin position="1"/>
        <end position="21"/>
    </location>
</feature>
<feature type="transmembrane region" description="Helical" evidence="6">
    <location>
        <begin position="209"/>
        <end position="226"/>
    </location>
</feature>
<dbReference type="PANTHER" id="PTHR22829">
    <property type="entry name" value="DEP DOMAIN PROTEIN"/>
    <property type="match status" value="1"/>
</dbReference>
<dbReference type="GO" id="GO:0055085">
    <property type="term" value="P:transmembrane transport"/>
    <property type="evidence" value="ECO:0007669"/>
    <property type="project" value="InterPro"/>
</dbReference>
<dbReference type="AlphaFoldDB" id="T1K1F4"/>
<evidence type="ECO:0000256" key="4">
    <source>
        <dbReference type="ARBA" id="ARBA00023136"/>
    </source>
</evidence>
<dbReference type="EnsemblMetazoa" id="tetur04g01200.1">
    <property type="protein sequence ID" value="tetur04g01200.1"/>
    <property type="gene ID" value="tetur04g01200"/>
</dbReference>
<keyword evidence="7" id="KW-0732">Signal</keyword>
<name>T1K1F4_TETUR</name>
<keyword evidence="10" id="KW-1185">Reference proteome</keyword>
<comment type="subcellular location">
    <subcellularLocation>
        <location evidence="1">Membrane</location>
        <topology evidence="1">Multi-pass membrane protein</topology>
    </subcellularLocation>
</comment>
<dbReference type="GO" id="GO:0030514">
    <property type="term" value="P:negative regulation of BMP signaling pathway"/>
    <property type="evidence" value="ECO:0007669"/>
    <property type="project" value="TreeGrafter"/>
</dbReference>
<feature type="region of interest" description="Disordered" evidence="5">
    <location>
        <begin position="553"/>
        <end position="579"/>
    </location>
</feature>
<keyword evidence="4 6" id="KW-0472">Membrane</keyword>
<evidence type="ECO:0000259" key="8">
    <source>
        <dbReference type="PROSITE" id="PS50186"/>
    </source>
</evidence>